<reference evidence="2 3" key="1">
    <citation type="journal article" date="2016" name="Mol. Biol. Evol.">
        <title>Comparative Genomics of Early-Diverging Mushroom-Forming Fungi Provides Insights into the Origins of Lignocellulose Decay Capabilities.</title>
        <authorList>
            <person name="Nagy L.G."/>
            <person name="Riley R."/>
            <person name="Tritt A."/>
            <person name="Adam C."/>
            <person name="Daum C."/>
            <person name="Floudas D."/>
            <person name="Sun H."/>
            <person name="Yadav J.S."/>
            <person name="Pangilinan J."/>
            <person name="Larsson K.H."/>
            <person name="Matsuura K."/>
            <person name="Barry K."/>
            <person name="Labutti K."/>
            <person name="Kuo R."/>
            <person name="Ohm R.A."/>
            <person name="Bhattacharya S.S."/>
            <person name="Shirouzu T."/>
            <person name="Yoshinaga Y."/>
            <person name="Martin F.M."/>
            <person name="Grigoriev I.V."/>
            <person name="Hibbett D.S."/>
        </authorList>
    </citation>
    <scope>NUCLEOTIDE SEQUENCE [LARGE SCALE GENOMIC DNA]</scope>
    <source>
        <strain evidence="2 3">CBS 109695</strain>
    </source>
</reference>
<dbReference type="AlphaFoldDB" id="A0A166ILU4"/>
<accession>A0A166ILU4</accession>
<keyword evidence="3" id="KW-1185">Reference proteome</keyword>
<protein>
    <submittedName>
        <fullName evidence="2">Uncharacterized protein</fullName>
    </submittedName>
</protein>
<dbReference type="EMBL" id="KV417759">
    <property type="protein sequence ID" value="KZP07181.1"/>
    <property type="molecule type" value="Genomic_DNA"/>
</dbReference>
<proteinExistence type="predicted"/>
<evidence type="ECO:0000313" key="1">
    <source>
        <dbReference type="EMBL" id="KZP07181.1"/>
    </source>
</evidence>
<dbReference type="EMBL" id="KV417559">
    <property type="protein sequence ID" value="KZP19965.1"/>
    <property type="molecule type" value="Genomic_DNA"/>
</dbReference>
<organism evidence="2 3">
    <name type="scientific">Athelia psychrophila</name>
    <dbReference type="NCBI Taxonomy" id="1759441"/>
    <lineage>
        <taxon>Eukaryota</taxon>
        <taxon>Fungi</taxon>
        <taxon>Dikarya</taxon>
        <taxon>Basidiomycota</taxon>
        <taxon>Agaricomycotina</taxon>
        <taxon>Agaricomycetes</taxon>
        <taxon>Agaricomycetidae</taxon>
        <taxon>Atheliales</taxon>
        <taxon>Atheliaceae</taxon>
        <taxon>Athelia</taxon>
    </lineage>
</organism>
<sequence length="59" mass="6706">MVLFSQRLQPFISVSTSLREPEAQKLHDRMSQMTLLARSPLSLTAEAVTEPAKWYKSAK</sequence>
<evidence type="ECO:0000313" key="3">
    <source>
        <dbReference type="Proteomes" id="UP000076532"/>
    </source>
</evidence>
<evidence type="ECO:0000313" key="2">
    <source>
        <dbReference type="EMBL" id="KZP19965.1"/>
    </source>
</evidence>
<name>A0A166ILU4_9AGAM</name>
<dbReference type="Proteomes" id="UP000076532">
    <property type="component" value="Unassembled WGS sequence"/>
</dbReference>
<gene>
    <name evidence="2" type="ORF">FIBSPDRAFT_862200</name>
    <name evidence="1" type="ORF">FIBSPDRAFT_875846</name>
</gene>